<evidence type="ECO:0000313" key="3">
    <source>
        <dbReference type="EMBL" id="KUK78857.1"/>
    </source>
</evidence>
<evidence type="ECO:0000256" key="1">
    <source>
        <dbReference type="ARBA" id="ARBA00022676"/>
    </source>
</evidence>
<keyword evidence="1" id="KW-0328">Glycosyltransferase</keyword>
<proteinExistence type="predicted"/>
<dbReference type="PANTHER" id="PTHR11927:SF9">
    <property type="entry name" value="L-FUCOSYLTRANSFERASE"/>
    <property type="match status" value="1"/>
</dbReference>
<dbReference type="Pfam" id="PF01531">
    <property type="entry name" value="Glyco_transf_11"/>
    <property type="match status" value="1"/>
</dbReference>
<comment type="caution">
    <text evidence="3">The sequence shown here is derived from an EMBL/GenBank/DDBJ whole genome shotgun (WGS) entry which is preliminary data.</text>
</comment>
<dbReference type="CDD" id="cd11301">
    <property type="entry name" value="Fut1_Fut2_like"/>
    <property type="match status" value="1"/>
</dbReference>
<dbReference type="EMBL" id="LGGP01000338">
    <property type="protein sequence ID" value="KUK78857.1"/>
    <property type="molecule type" value="Genomic_DNA"/>
</dbReference>
<dbReference type="Proteomes" id="UP000054092">
    <property type="component" value="Unassembled WGS sequence"/>
</dbReference>
<accession>A0A101HL67</accession>
<protein>
    <submittedName>
        <fullName evidence="3">Glycosyl transferase family 11</fullName>
    </submittedName>
</protein>
<name>A0A101HL67_9BACT</name>
<keyword evidence="2 3" id="KW-0808">Transferase</keyword>
<evidence type="ECO:0000313" key="4">
    <source>
        <dbReference type="Proteomes" id="UP000054092"/>
    </source>
</evidence>
<dbReference type="GO" id="GO:0008107">
    <property type="term" value="F:galactoside 2-alpha-L-fucosyltransferase activity"/>
    <property type="evidence" value="ECO:0007669"/>
    <property type="project" value="InterPro"/>
</dbReference>
<organism evidence="3 4">
    <name type="scientific">Mesotoga prima</name>
    <dbReference type="NCBI Taxonomy" id="1184387"/>
    <lineage>
        <taxon>Bacteria</taxon>
        <taxon>Thermotogati</taxon>
        <taxon>Thermotogota</taxon>
        <taxon>Thermotogae</taxon>
        <taxon>Kosmotogales</taxon>
        <taxon>Kosmotogaceae</taxon>
        <taxon>Mesotoga</taxon>
    </lineage>
</organism>
<gene>
    <name evidence="3" type="ORF">XD94_1611</name>
</gene>
<evidence type="ECO:0000256" key="2">
    <source>
        <dbReference type="ARBA" id="ARBA00022679"/>
    </source>
</evidence>
<sequence length="288" mass="33888">MHVVWFGGGLGNQMFQYGLYCFLKKNNKEVKADCTQYSTTQMHNGFELEKLFDLDIVHADLDVISKLTGGNRRSPRKVIWKLFRKSKVYFEEKVPFSFYPDILKGNKRYLKGYWQNTHYLEPCAEELRDAFTFPAFISDKNKRLAHEIAEVESVSVHFRRGDFLRSSNLGLFGGICSDQYYLRAIETIENKVEEPVYYVFCDDPEWAKNSFTNARFTLIDWNLGSNSYRDMQLMSLCKHNIIANSTFSWWAAWLNRNRNRIVVAPERMVNRDLDFSGILPSDWIRLWA</sequence>
<dbReference type="PANTHER" id="PTHR11927">
    <property type="entry name" value="GALACTOSIDE 2-L-FUCOSYLTRANSFERASE"/>
    <property type="match status" value="1"/>
</dbReference>
<dbReference type="GO" id="GO:0005975">
    <property type="term" value="P:carbohydrate metabolic process"/>
    <property type="evidence" value="ECO:0007669"/>
    <property type="project" value="InterPro"/>
</dbReference>
<dbReference type="PATRIC" id="fig|1184387.3.peg.2128"/>
<dbReference type="GO" id="GO:0016020">
    <property type="term" value="C:membrane"/>
    <property type="evidence" value="ECO:0007669"/>
    <property type="project" value="InterPro"/>
</dbReference>
<dbReference type="InterPro" id="IPR002516">
    <property type="entry name" value="Glyco_trans_11"/>
</dbReference>
<dbReference type="AlphaFoldDB" id="A0A101HL67"/>
<reference evidence="4" key="1">
    <citation type="journal article" date="2015" name="MBio">
        <title>Genome-Resolved Metagenomic Analysis Reveals Roles for Candidate Phyla and Other Microbial Community Members in Biogeochemical Transformations in Oil Reservoirs.</title>
        <authorList>
            <person name="Hu P."/>
            <person name="Tom L."/>
            <person name="Singh A."/>
            <person name="Thomas B.C."/>
            <person name="Baker B.J."/>
            <person name="Piceno Y.M."/>
            <person name="Andersen G.L."/>
            <person name="Banfield J.F."/>
        </authorList>
    </citation>
    <scope>NUCLEOTIDE SEQUENCE [LARGE SCALE GENOMIC DNA]</scope>
</reference>